<dbReference type="Pfam" id="PF22091">
    <property type="entry name" value="DUF6941"/>
    <property type="match status" value="1"/>
</dbReference>
<sequence length="136" mass="15378">MKLKYVHLCDHAFQSEGGKLNFIGIFKNINIRKFPGGLPKFSLVCGLEIPSTISGKLKLETIFTGPYEKKIKANIPTLSGILPKRKKGVILEFGFNIEIINFKFKIKGKYKFLVKFNGKDVGKITFDVLQSPQEKK</sequence>
<reference evidence="1" key="1">
    <citation type="journal article" date="2014" name="Front. Microbiol.">
        <title>High frequency of phylogenetically diverse reductive dehalogenase-homologous genes in deep subseafloor sedimentary metagenomes.</title>
        <authorList>
            <person name="Kawai M."/>
            <person name="Futagami T."/>
            <person name="Toyoda A."/>
            <person name="Takaki Y."/>
            <person name="Nishi S."/>
            <person name="Hori S."/>
            <person name="Arai W."/>
            <person name="Tsubouchi T."/>
            <person name="Morono Y."/>
            <person name="Uchiyama I."/>
            <person name="Ito T."/>
            <person name="Fujiyama A."/>
            <person name="Inagaki F."/>
            <person name="Takami H."/>
        </authorList>
    </citation>
    <scope>NUCLEOTIDE SEQUENCE</scope>
    <source>
        <strain evidence="1">Expedition CK06-06</strain>
    </source>
</reference>
<gene>
    <name evidence="1" type="ORF">S01H1_17501</name>
</gene>
<evidence type="ECO:0000313" key="1">
    <source>
        <dbReference type="EMBL" id="GAF72570.1"/>
    </source>
</evidence>
<proteinExistence type="predicted"/>
<accession>X0T924</accession>
<comment type="caution">
    <text evidence="1">The sequence shown here is derived from an EMBL/GenBank/DDBJ whole genome shotgun (WGS) entry which is preliminary data.</text>
</comment>
<protein>
    <submittedName>
        <fullName evidence="1">Uncharacterized protein</fullName>
    </submittedName>
</protein>
<name>X0T924_9ZZZZ</name>
<dbReference type="AlphaFoldDB" id="X0T924"/>
<dbReference type="EMBL" id="BARS01009291">
    <property type="protein sequence ID" value="GAF72570.1"/>
    <property type="molecule type" value="Genomic_DNA"/>
</dbReference>
<organism evidence="1">
    <name type="scientific">marine sediment metagenome</name>
    <dbReference type="NCBI Taxonomy" id="412755"/>
    <lineage>
        <taxon>unclassified sequences</taxon>
        <taxon>metagenomes</taxon>
        <taxon>ecological metagenomes</taxon>
    </lineage>
</organism>
<dbReference type="InterPro" id="IPR054221">
    <property type="entry name" value="DUF6941"/>
</dbReference>